<dbReference type="AlphaFoldDB" id="A0A6L5BA60"/>
<dbReference type="GO" id="GO:0046872">
    <property type="term" value="F:metal ion binding"/>
    <property type="evidence" value="ECO:0007669"/>
    <property type="project" value="UniProtKB-KW"/>
</dbReference>
<evidence type="ECO:0000256" key="2">
    <source>
        <dbReference type="ARBA" id="ARBA00023004"/>
    </source>
</evidence>
<dbReference type="Gene3D" id="2.60.120.330">
    <property type="entry name" value="B-lactam Antibiotic, Isopenicillin N Synthase, Chain"/>
    <property type="match status" value="1"/>
</dbReference>
<dbReference type="Pfam" id="PF14226">
    <property type="entry name" value="DIOX_N"/>
    <property type="match status" value="1"/>
</dbReference>
<feature type="domain" description="Non-haem dioxygenase N-terminal" evidence="3">
    <location>
        <begin position="68"/>
        <end position="149"/>
    </location>
</feature>
<dbReference type="EMBL" id="WRXP01001503">
    <property type="protein sequence ID" value="KAF1002275.1"/>
    <property type="molecule type" value="Genomic_DNA"/>
</dbReference>
<comment type="caution">
    <text evidence="4">The sequence shown here is derived from an EMBL/GenBank/DDBJ whole genome shotgun (WGS) entry which is preliminary data.</text>
</comment>
<dbReference type="InterPro" id="IPR027443">
    <property type="entry name" value="IPNS-like_sf"/>
</dbReference>
<dbReference type="SUPFAM" id="SSF51197">
    <property type="entry name" value="Clavaminate synthase-like"/>
    <property type="match status" value="1"/>
</dbReference>
<name>A0A6L5BA60_APIGR</name>
<accession>A0A6L5BA60</accession>
<gene>
    <name evidence="4" type="ORF">AG4045_003267</name>
</gene>
<evidence type="ECO:0000313" key="4">
    <source>
        <dbReference type="EMBL" id="KAF1002275.1"/>
    </source>
</evidence>
<evidence type="ECO:0000313" key="5">
    <source>
        <dbReference type="Proteomes" id="UP000593563"/>
    </source>
</evidence>
<dbReference type="InterPro" id="IPR026992">
    <property type="entry name" value="DIOX_N"/>
</dbReference>
<proteinExistence type="predicted"/>
<dbReference type="PANTHER" id="PTHR34945:SF8">
    <property type="entry name" value="DOWNSTREAM TARGET OF AGL15-4"/>
    <property type="match status" value="1"/>
</dbReference>
<dbReference type="PANTHER" id="PTHR34945">
    <property type="entry name" value="2-OXOGLUTARATE (2OG) AND FE(II)-DEPENDENT OXYGENASE SUPERFAMILY PROTEIN"/>
    <property type="match status" value="1"/>
</dbReference>
<organism evidence="4 5">
    <name type="scientific">Apium graveolens</name>
    <name type="common">Celery</name>
    <dbReference type="NCBI Taxonomy" id="4045"/>
    <lineage>
        <taxon>Eukaryota</taxon>
        <taxon>Viridiplantae</taxon>
        <taxon>Streptophyta</taxon>
        <taxon>Embryophyta</taxon>
        <taxon>Tracheophyta</taxon>
        <taxon>Spermatophyta</taxon>
        <taxon>Magnoliopsida</taxon>
        <taxon>eudicotyledons</taxon>
        <taxon>Gunneridae</taxon>
        <taxon>Pentapetalae</taxon>
        <taxon>asterids</taxon>
        <taxon>campanulids</taxon>
        <taxon>Apiales</taxon>
        <taxon>Apiaceae</taxon>
        <taxon>Apioideae</taxon>
        <taxon>apioid superclade</taxon>
        <taxon>Apieae</taxon>
        <taxon>Apium</taxon>
    </lineage>
</organism>
<keyword evidence="5" id="KW-1185">Reference proteome</keyword>
<evidence type="ECO:0000259" key="3">
    <source>
        <dbReference type="Pfam" id="PF14226"/>
    </source>
</evidence>
<evidence type="ECO:0000256" key="1">
    <source>
        <dbReference type="ARBA" id="ARBA00022723"/>
    </source>
</evidence>
<reference evidence="4" key="1">
    <citation type="submission" date="2020-01" db="EMBL/GenBank/DDBJ databases">
        <title>The Celery Genome Sequence Reveals Sequential Paleo-tetraploidization, Resistance Gene Elimination, Karyotype Evolution, and Functional Innovation in Apiales.</title>
        <authorList>
            <person name="Song X."/>
        </authorList>
    </citation>
    <scope>NUCLEOTIDE SEQUENCE</scope>
    <source>
        <tissue evidence="4">Leaf</tissue>
    </source>
</reference>
<protein>
    <recommendedName>
        <fullName evidence="3">Non-haem dioxygenase N-terminal domain-containing protein</fullName>
    </recommendedName>
</protein>
<dbReference type="Proteomes" id="UP000593563">
    <property type="component" value="Unassembled WGS sequence"/>
</dbReference>
<keyword evidence="2" id="KW-0408">Iron</keyword>
<sequence>MAMSLESLRDFKAIDFRAPPPSPVGPGHRPSVANDDVLSDFLEHSLRVPDLILPDRVFPRQKPTQNPPKLDFKLLDSVEDDSLLSIMESIGQIGCFELVNHGISTELIESVTNAGAGVFELSAEKKAELLRSSERAYGFVESHGDQEEQERSEEFVWCLDEAIKVEMEGVWPNHYSNFSDKMEILLPEIEKAGKKFVETLEKFLIENGNTKNRAEERSKNRLVQFVICTSTAIIHRRIKTKATAVL</sequence>
<keyword evidence="1" id="KW-0479">Metal-binding</keyword>